<accession>A0ACB8UJB7</accession>
<reference evidence="1" key="1">
    <citation type="journal article" date="2021" name="Environ. Microbiol.">
        <title>Gene family expansions and transcriptome signatures uncover fungal adaptations to wood decay.</title>
        <authorList>
            <person name="Hage H."/>
            <person name="Miyauchi S."/>
            <person name="Viragh M."/>
            <person name="Drula E."/>
            <person name="Min B."/>
            <person name="Chaduli D."/>
            <person name="Navarro D."/>
            <person name="Favel A."/>
            <person name="Norest M."/>
            <person name="Lesage-Meessen L."/>
            <person name="Balint B."/>
            <person name="Merenyi Z."/>
            <person name="de Eugenio L."/>
            <person name="Morin E."/>
            <person name="Martinez A.T."/>
            <person name="Baldrian P."/>
            <person name="Stursova M."/>
            <person name="Martinez M.J."/>
            <person name="Novotny C."/>
            <person name="Magnuson J.K."/>
            <person name="Spatafora J.W."/>
            <person name="Maurice S."/>
            <person name="Pangilinan J."/>
            <person name="Andreopoulos W."/>
            <person name="LaButti K."/>
            <person name="Hundley H."/>
            <person name="Na H."/>
            <person name="Kuo A."/>
            <person name="Barry K."/>
            <person name="Lipzen A."/>
            <person name="Henrissat B."/>
            <person name="Riley R."/>
            <person name="Ahrendt S."/>
            <person name="Nagy L.G."/>
            <person name="Grigoriev I.V."/>
            <person name="Martin F."/>
            <person name="Rosso M.N."/>
        </authorList>
    </citation>
    <scope>NUCLEOTIDE SEQUENCE</scope>
    <source>
        <strain evidence="1">CBS 384.51</strain>
    </source>
</reference>
<sequence length="509" mass="57249">MSSDSYAYPNSATGIVFSGAASVPTKPLKEDEKQFESATSSKTPSILDSERGDIFEDERHLAKYLVPALEKGVKNARLKPPTLWIKFRVWYNPYRMLYTFTFVLNMIGIVVAACGKFPYAEAHGAALALGNITASVACRNEFFIRYFLYWPLVHVFQKWSPLPIRIFLTGFLQHLGGIHSGCATSGIAWFIYTVVRTFQHRHVKNTPPAVLAWGVLGVVVTVVTMVAAAPWIRAHHHNFFERHHRFAGWLSVVFVWIFVCLADSLRPDGSFTTEGRHPVKTQEFWYALCITVLIAIPWSTIRKVPVEITTPSPRVAVIKFGKGIQQGLLGRISRTATMEYHGFGIISEGIESNTHYIIAGVQGDWTRGLVSDPPKTLWTREMKFAGLPYLAHFFRRGIAICTGSGIGAVLSTTVQLDNWFLIWIGSDMEKTFGPVLFEMIARRMPKERYILFDTKKEGRRPDTMKMLKDIYVAFKAEVVLITSNPAGNAELMQGCKENGMHSFGPLWDS</sequence>
<evidence type="ECO:0000313" key="1">
    <source>
        <dbReference type="EMBL" id="KAI0094411.1"/>
    </source>
</evidence>
<gene>
    <name evidence="1" type="ORF">BDY19DRAFT_988258</name>
</gene>
<dbReference type="EMBL" id="MU274900">
    <property type="protein sequence ID" value="KAI0094411.1"/>
    <property type="molecule type" value="Genomic_DNA"/>
</dbReference>
<comment type="caution">
    <text evidence="1">The sequence shown here is derived from an EMBL/GenBank/DDBJ whole genome shotgun (WGS) entry which is preliminary data.</text>
</comment>
<organism evidence="1 2">
    <name type="scientific">Irpex rosettiformis</name>
    <dbReference type="NCBI Taxonomy" id="378272"/>
    <lineage>
        <taxon>Eukaryota</taxon>
        <taxon>Fungi</taxon>
        <taxon>Dikarya</taxon>
        <taxon>Basidiomycota</taxon>
        <taxon>Agaricomycotina</taxon>
        <taxon>Agaricomycetes</taxon>
        <taxon>Polyporales</taxon>
        <taxon>Irpicaceae</taxon>
        <taxon>Irpex</taxon>
    </lineage>
</organism>
<keyword evidence="2" id="KW-1185">Reference proteome</keyword>
<proteinExistence type="predicted"/>
<dbReference type="Proteomes" id="UP001055072">
    <property type="component" value="Unassembled WGS sequence"/>
</dbReference>
<protein>
    <submittedName>
        <fullName evidence="1">Uncharacterized protein</fullName>
    </submittedName>
</protein>
<name>A0ACB8UJB7_9APHY</name>
<evidence type="ECO:0000313" key="2">
    <source>
        <dbReference type="Proteomes" id="UP001055072"/>
    </source>
</evidence>